<keyword evidence="4" id="KW-1185">Reference proteome</keyword>
<dbReference type="OrthoDB" id="221805at2157"/>
<evidence type="ECO:0000313" key="4">
    <source>
        <dbReference type="Proteomes" id="UP000770586"/>
    </source>
</evidence>
<dbReference type="InterPro" id="IPR055548">
    <property type="entry name" value="DUF7124"/>
</dbReference>
<name>A0A8J7RPB2_9EURY</name>
<feature type="compositionally biased region" description="Basic and acidic residues" evidence="1">
    <location>
        <begin position="137"/>
        <end position="146"/>
    </location>
</feature>
<gene>
    <name evidence="3" type="ORF">J2744_000459</name>
</gene>
<protein>
    <recommendedName>
        <fullName evidence="2">DUF7124 domain-containing protein</fullName>
    </recommendedName>
</protein>
<sequence length="165" mass="17435">MGIDATDPGDGDVTLVFSLGAARSLADPAAAFADARRWGRHVGIVANEADQVAAFARDHGIENDYALTNWDKWGTLADVREESAAPRCVFVGTTRADERVATETGYEFLRVDEAAAKAGWEVSDPGATGPNGDGLDGDGRGGDDRGSGGLARLRRVVRDAVSRFR</sequence>
<dbReference type="RefSeq" id="WP_209543943.1">
    <property type="nucleotide sequence ID" value="NZ_BAAADX010000010.1"/>
</dbReference>
<evidence type="ECO:0000313" key="3">
    <source>
        <dbReference type="EMBL" id="MBP1900807.1"/>
    </source>
</evidence>
<evidence type="ECO:0000256" key="1">
    <source>
        <dbReference type="SAM" id="MobiDB-lite"/>
    </source>
</evidence>
<dbReference type="AlphaFoldDB" id="A0A8J7RPB2"/>
<dbReference type="EMBL" id="JAGGKE010000001">
    <property type="protein sequence ID" value="MBP1900807.1"/>
    <property type="molecule type" value="Genomic_DNA"/>
</dbReference>
<feature type="region of interest" description="Disordered" evidence="1">
    <location>
        <begin position="120"/>
        <end position="151"/>
    </location>
</feature>
<reference evidence="3 4" key="1">
    <citation type="submission" date="2021-03" db="EMBL/GenBank/DDBJ databases">
        <title>Genomic Encyclopedia of Type Strains, Phase IV (KMG-IV): sequencing the most valuable type-strain genomes for metagenomic binning, comparative biology and taxonomic classification.</title>
        <authorList>
            <person name="Goeker M."/>
        </authorList>
    </citation>
    <scope>NUCLEOTIDE SEQUENCE [LARGE SCALE GENOMIC DNA]</scope>
    <source>
        <strain evidence="3 4">DSM 12287</strain>
    </source>
</reference>
<feature type="domain" description="DUF7124" evidence="2">
    <location>
        <begin position="13"/>
        <end position="122"/>
    </location>
</feature>
<evidence type="ECO:0000259" key="2">
    <source>
        <dbReference type="Pfam" id="PF23439"/>
    </source>
</evidence>
<organism evidence="3 4">
    <name type="scientific">Halorubrum trapanicum</name>
    <dbReference type="NCBI Taxonomy" id="29284"/>
    <lineage>
        <taxon>Archaea</taxon>
        <taxon>Methanobacteriati</taxon>
        <taxon>Methanobacteriota</taxon>
        <taxon>Stenosarchaea group</taxon>
        <taxon>Halobacteria</taxon>
        <taxon>Halobacteriales</taxon>
        <taxon>Haloferacaceae</taxon>
        <taxon>Halorubrum</taxon>
    </lineage>
</organism>
<dbReference type="Proteomes" id="UP000770586">
    <property type="component" value="Unassembled WGS sequence"/>
</dbReference>
<proteinExistence type="predicted"/>
<dbReference type="Pfam" id="PF23439">
    <property type="entry name" value="DUF7124"/>
    <property type="match status" value="1"/>
</dbReference>
<comment type="caution">
    <text evidence="3">The sequence shown here is derived from an EMBL/GenBank/DDBJ whole genome shotgun (WGS) entry which is preliminary data.</text>
</comment>
<accession>A0A8J7RPB2</accession>